<feature type="transmembrane region" description="Helical" evidence="17">
    <location>
        <begin position="232"/>
        <end position="252"/>
    </location>
</feature>
<dbReference type="InterPro" id="IPR050175">
    <property type="entry name" value="Complex_I_Subunit_2"/>
</dbReference>
<feature type="transmembrane region" description="Helical" evidence="17">
    <location>
        <begin position="193"/>
        <end position="212"/>
    </location>
</feature>
<evidence type="ECO:0000256" key="1">
    <source>
        <dbReference type="ARBA" id="ARBA00004448"/>
    </source>
</evidence>
<dbReference type="InterPro" id="IPR001750">
    <property type="entry name" value="ND/Mrp_TM"/>
</dbReference>
<keyword evidence="7 17" id="KW-0812">Transmembrane</keyword>
<geneLocation type="mitochondrion" evidence="19"/>
<dbReference type="GO" id="GO:0006120">
    <property type="term" value="P:mitochondrial electron transport, NADH to ubiquinone"/>
    <property type="evidence" value="ECO:0007669"/>
    <property type="project" value="InterPro"/>
</dbReference>
<feature type="transmembrane region" description="Helical" evidence="17">
    <location>
        <begin position="311"/>
        <end position="333"/>
    </location>
</feature>
<evidence type="ECO:0000256" key="7">
    <source>
        <dbReference type="ARBA" id="ARBA00022692"/>
    </source>
</evidence>
<feature type="transmembrane region" description="Helical" evidence="17">
    <location>
        <begin position="142"/>
        <end position="161"/>
    </location>
</feature>
<keyword evidence="5" id="KW-0813">Transport</keyword>
<evidence type="ECO:0000256" key="4">
    <source>
        <dbReference type="ARBA" id="ARBA00021008"/>
    </source>
</evidence>
<dbReference type="PANTHER" id="PTHR46552:SF1">
    <property type="entry name" value="NADH-UBIQUINONE OXIDOREDUCTASE CHAIN 2"/>
    <property type="match status" value="1"/>
</dbReference>
<protein>
    <recommendedName>
        <fullName evidence="4 17">NADH-ubiquinone oxidoreductase chain 2</fullName>
        <ecNumber evidence="3 17">7.1.1.2</ecNumber>
    </recommendedName>
</protein>
<evidence type="ECO:0000256" key="13">
    <source>
        <dbReference type="ARBA" id="ARBA00023075"/>
    </source>
</evidence>
<comment type="subcellular location">
    <subcellularLocation>
        <location evidence="1 17">Mitochondrion inner membrane</location>
        <topology evidence="1 17">Multi-pass membrane protein</topology>
    </subcellularLocation>
</comment>
<dbReference type="PRINTS" id="PR01436">
    <property type="entry name" value="NADHDHGNASE2"/>
</dbReference>
<dbReference type="PANTHER" id="PTHR46552">
    <property type="entry name" value="NADH-UBIQUINONE OXIDOREDUCTASE CHAIN 2"/>
    <property type="match status" value="1"/>
</dbReference>
<keyword evidence="11 17" id="KW-1133">Transmembrane helix</keyword>
<evidence type="ECO:0000256" key="5">
    <source>
        <dbReference type="ARBA" id="ARBA00022448"/>
    </source>
</evidence>
<dbReference type="GO" id="GO:0008137">
    <property type="term" value="F:NADH dehydrogenase (ubiquinone) activity"/>
    <property type="evidence" value="ECO:0007669"/>
    <property type="project" value="UniProtKB-EC"/>
</dbReference>
<keyword evidence="15 17" id="KW-0472">Membrane</keyword>
<proteinExistence type="inferred from homology"/>
<evidence type="ECO:0000256" key="11">
    <source>
        <dbReference type="ARBA" id="ARBA00022989"/>
    </source>
</evidence>
<comment type="catalytic activity">
    <reaction evidence="16 17">
        <text>a ubiquinone + NADH + 5 H(+)(in) = a ubiquinol + NAD(+) + 4 H(+)(out)</text>
        <dbReference type="Rhea" id="RHEA:29091"/>
        <dbReference type="Rhea" id="RHEA-COMP:9565"/>
        <dbReference type="Rhea" id="RHEA-COMP:9566"/>
        <dbReference type="ChEBI" id="CHEBI:15378"/>
        <dbReference type="ChEBI" id="CHEBI:16389"/>
        <dbReference type="ChEBI" id="CHEBI:17976"/>
        <dbReference type="ChEBI" id="CHEBI:57540"/>
        <dbReference type="ChEBI" id="CHEBI:57945"/>
        <dbReference type="EC" id="7.1.1.2"/>
    </reaction>
</comment>
<keyword evidence="8 17" id="KW-0999">Mitochondrion inner membrane</keyword>
<evidence type="ECO:0000256" key="9">
    <source>
        <dbReference type="ARBA" id="ARBA00022967"/>
    </source>
</evidence>
<keyword evidence="13 17" id="KW-0830">Ubiquinone</keyword>
<gene>
    <name evidence="19" type="primary">nad2</name>
</gene>
<evidence type="ECO:0000256" key="10">
    <source>
        <dbReference type="ARBA" id="ARBA00022982"/>
    </source>
</evidence>
<evidence type="ECO:0000256" key="3">
    <source>
        <dbReference type="ARBA" id="ARBA00012944"/>
    </source>
</evidence>
<sequence>MPNLKVSSYLFICTLIMGTFMAIFANNWLTVWIGLEINLYSFLPLMSGSSNSQQKEGMMKYFLVQSVGSGILWLGIFSSLGSNLGSFIILTALLLKAGVAPFHFWFPGVMCSMPWAGCLLLTTTQKIPPILLISEMYNPTMTSLWGICALTALVGGIGGLNQTQLRAILAYSSIGHMGWIIAASLMSTMVSKLMLMAYMVSVSSIIGMMMIVQITMNSEMSMYSSTTPAYKITMCFLLLSLGGLPPLFGFFPKLMVLMELSEGNFIKLSLCLIMGSVLNLYYYLKILYGSFFSTFNKTLLKNKMMKPHYKLMTWMLFIFSLILSMIFVLPWLML</sequence>
<dbReference type="EC" id="7.1.1.2" evidence="3 17"/>
<dbReference type="GO" id="GO:0005743">
    <property type="term" value="C:mitochondrial inner membrane"/>
    <property type="evidence" value="ECO:0007669"/>
    <property type="project" value="UniProtKB-SubCell"/>
</dbReference>
<dbReference type="InterPro" id="IPR003917">
    <property type="entry name" value="NADH_UbQ_OxRdtase_chain2"/>
</dbReference>
<keyword evidence="14 17" id="KW-0496">Mitochondrion</keyword>
<evidence type="ECO:0000256" key="2">
    <source>
        <dbReference type="ARBA" id="ARBA00007012"/>
    </source>
</evidence>
<dbReference type="Pfam" id="PF00361">
    <property type="entry name" value="Proton_antipo_M"/>
    <property type="match status" value="2"/>
</dbReference>
<feature type="transmembrane region" description="Helical" evidence="17">
    <location>
        <begin position="70"/>
        <end position="95"/>
    </location>
</feature>
<reference evidence="19" key="1">
    <citation type="submission" date="2024-08" db="EMBL/GenBank/DDBJ databases">
        <authorList>
            <person name="Mo J."/>
            <person name="Ge M."/>
        </authorList>
    </citation>
    <scope>NUCLEOTIDE SEQUENCE</scope>
</reference>
<evidence type="ECO:0000313" key="19">
    <source>
        <dbReference type="EMBL" id="WZB40877.1"/>
    </source>
</evidence>
<keyword evidence="9 17" id="KW-1278">Translocase</keyword>
<feature type="domain" description="NADH:quinone oxidoreductase/Mrp antiporter transmembrane" evidence="18">
    <location>
        <begin position="25"/>
        <end position="77"/>
    </location>
</feature>
<accession>A0AB38ZG14</accession>
<feature type="transmembrane region" description="Helical" evidence="17">
    <location>
        <begin position="6"/>
        <end position="24"/>
    </location>
</feature>
<evidence type="ECO:0000256" key="6">
    <source>
        <dbReference type="ARBA" id="ARBA00022660"/>
    </source>
</evidence>
<dbReference type="AlphaFoldDB" id="A0AB38ZG14"/>
<evidence type="ECO:0000259" key="18">
    <source>
        <dbReference type="Pfam" id="PF00361"/>
    </source>
</evidence>
<evidence type="ECO:0000256" key="12">
    <source>
        <dbReference type="ARBA" id="ARBA00023027"/>
    </source>
</evidence>
<organism evidence="19">
    <name type="scientific">Lumbriclymenella robusta</name>
    <dbReference type="NCBI Taxonomy" id="3138170"/>
    <lineage>
        <taxon>Eukaryota</taxon>
        <taxon>Metazoa</taxon>
        <taxon>Spiralia</taxon>
        <taxon>Lophotrochozoa</taxon>
        <taxon>Annelida</taxon>
        <taxon>Polychaeta</taxon>
        <taxon>Sedentaria</taxon>
        <taxon>Scolecida</taxon>
        <taxon>Maldanidae</taxon>
        <taxon>Lumbriclymenella</taxon>
    </lineage>
</organism>
<evidence type="ECO:0000256" key="8">
    <source>
        <dbReference type="ARBA" id="ARBA00022792"/>
    </source>
</evidence>
<evidence type="ECO:0000256" key="16">
    <source>
        <dbReference type="ARBA" id="ARBA00049551"/>
    </source>
</evidence>
<comment type="function">
    <text evidence="17">Core subunit of the mitochondrial membrane respiratory chain NADH dehydrogenase (Complex I) which catalyzes electron transfer from NADH through the respiratory chain, using ubiquinone as an electron acceptor. Essential for the catalytic activity and assembly of complex I.</text>
</comment>
<feature type="transmembrane region" description="Helical" evidence="17">
    <location>
        <begin position="168"/>
        <end position="187"/>
    </location>
</feature>
<comment type="similarity">
    <text evidence="2 17">Belongs to the complex I subunit 2 family.</text>
</comment>
<keyword evidence="12 17" id="KW-0520">NAD</keyword>
<feature type="transmembrane region" description="Helical" evidence="17">
    <location>
        <begin position="264"/>
        <end position="284"/>
    </location>
</feature>
<evidence type="ECO:0000256" key="17">
    <source>
        <dbReference type="RuleBase" id="RU003403"/>
    </source>
</evidence>
<name>A0AB38ZG14_9ANNE</name>
<feature type="domain" description="NADH:quinone oxidoreductase/Mrp antiporter transmembrane" evidence="18">
    <location>
        <begin position="78"/>
        <end position="278"/>
    </location>
</feature>
<evidence type="ECO:0000256" key="15">
    <source>
        <dbReference type="ARBA" id="ARBA00023136"/>
    </source>
</evidence>
<dbReference type="EMBL" id="OP537514">
    <property type="protein sequence ID" value="WZB40877.1"/>
    <property type="molecule type" value="Genomic_DNA"/>
</dbReference>
<keyword evidence="10 17" id="KW-0249">Electron transport</keyword>
<evidence type="ECO:0000256" key="14">
    <source>
        <dbReference type="ARBA" id="ARBA00023128"/>
    </source>
</evidence>
<keyword evidence="6 17" id="KW-0679">Respiratory chain</keyword>
<feature type="transmembrane region" description="Helical" evidence="17">
    <location>
        <begin position="102"/>
        <end position="122"/>
    </location>
</feature>